<dbReference type="GO" id="GO:0061024">
    <property type="term" value="P:membrane organization"/>
    <property type="evidence" value="ECO:0007669"/>
    <property type="project" value="TreeGrafter"/>
</dbReference>
<evidence type="ECO:0000256" key="4">
    <source>
        <dbReference type="ARBA" id="ARBA00022989"/>
    </source>
</evidence>
<name>A0A0C3NNG8_PISTI</name>
<reference evidence="7 8" key="1">
    <citation type="submission" date="2014-04" db="EMBL/GenBank/DDBJ databases">
        <authorList>
            <consortium name="DOE Joint Genome Institute"/>
            <person name="Kuo A."/>
            <person name="Kohler A."/>
            <person name="Costa M.D."/>
            <person name="Nagy L.G."/>
            <person name="Floudas D."/>
            <person name="Copeland A."/>
            <person name="Barry K.W."/>
            <person name="Cichocki N."/>
            <person name="Veneault-Fourrey C."/>
            <person name="LaButti K."/>
            <person name="Lindquist E.A."/>
            <person name="Lipzen A."/>
            <person name="Lundell T."/>
            <person name="Morin E."/>
            <person name="Murat C."/>
            <person name="Sun H."/>
            <person name="Tunlid A."/>
            <person name="Henrissat B."/>
            <person name="Grigoriev I.V."/>
            <person name="Hibbett D.S."/>
            <person name="Martin F."/>
            <person name="Nordberg H.P."/>
            <person name="Cantor M.N."/>
            <person name="Hua S.X."/>
        </authorList>
    </citation>
    <scope>NUCLEOTIDE SEQUENCE [LARGE SCALE GENOMIC DNA]</scope>
    <source>
        <strain evidence="7 8">Marx 270</strain>
    </source>
</reference>
<comment type="subcellular location">
    <subcellularLocation>
        <location evidence="1">Membrane</location>
        <topology evidence="1">Multi-pass membrane protein</topology>
    </subcellularLocation>
</comment>
<gene>
    <name evidence="7" type="ORF">M404DRAFT_16115</name>
</gene>
<dbReference type="InterPro" id="IPR005344">
    <property type="entry name" value="TMEM33/Pom33"/>
</dbReference>
<dbReference type="PANTHER" id="PTHR12703">
    <property type="entry name" value="TRANSMEMBRANE PROTEIN 33"/>
    <property type="match status" value="1"/>
</dbReference>
<dbReference type="AlphaFoldDB" id="A0A0C3NNG8"/>
<dbReference type="Pfam" id="PF03661">
    <property type="entry name" value="TMEM33_Pom33"/>
    <property type="match status" value="1"/>
</dbReference>
<reference evidence="8" key="2">
    <citation type="submission" date="2015-01" db="EMBL/GenBank/DDBJ databases">
        <title>Evolutionary Origins and Diversification of the Mycorrhizal Mutualists.</title>
        <authorList>
            <consortium name="DOE Joint Genome Institute"/>
            <consortium name="Mycorrhizal Genomics Consortium"/>
            <person name="Kohler A."/>
            <person name="Kuo A."/>
            <person name="Nagy L.G."/>
            <person name="Floudas D."/>
            <person name="Copeland A."/>
            <person name="Barry K.W."/>
            <person name="Cichocki N."/>
            <person name="Veneault-Fourrey C."/>
            <person name="LaButti K."/>
            <person name="Lindquist E.A."/>
            <person name="Lipzen A."/>
            <person name="Lundell T."/>
            <person name="Morin E."/>
            <person name="Murat C."/>
            <person name="Riley R."/>
            <person name="Ohm R."/>
            <person name="Sun H."/>
            <person name="Tunlid A."/>
            <person name="Henrissat B."/>
            <person name="Grigoriev I.V."/>
            <person name="Hibbett D.S."/>
            <person name="Martin F."/>
        </authorList>
    </citation>
    <scope>NUCLEOTIDE SEQUENCE [LARGE SCALE GENOMIC DNA]</scope>
    <source>
        <strain evidence="8">Marx 270</strain>
    </source>
</reference>
<feature type="transmembrane region" description="Helical" evidence="6">
    <location>
        <begin position="155"/>
        <end position="180"/>
    </location>
</feature>
<evidence type="ECO:0000256" key="1">
    <source>
        <dbReference type="ARBA" id="ARBA00004141"/>
    </source>
</evidence>
<dbReference type="PANTHER" id="PTHR12703:SF4">
    <property type="entry name" value="TRANSMEMBRANE PROTEIN 33"/>
    <property type="match status" value="1"/>
</dbReference>
<evidence type="ECO:0008006" key="9">
    <source>
        <dbReference type="Google" id="ProtNLM"/>
    </source>
</evidence>
<comment type="similarity">
    <text evidence="2">Belongs to the PER33/POM33 family.</text>
</comment>
<evidence type="ECO:0000313" key="8">
    <source>
        <dbReference type="Proteomes" id="UP000054217"/>
    </source>
</evidence>
<evidence type="ECO:0000256" key="6">
    <source>
        <dbReference type="SAM" id="Phobius"/>
    </source>
</evidence>
<evidence type="ECO:0000256" key="2">
    <source>
        <dbReference type="ARBA" id="ARBA00007322"/>
    </source>
</evidence>
<dbReference type="GO" id="GO:0071786">
    <property type="term" value="P:endoplasmic reticulum tubular network organization"/>
    <property type="evidence" value="ECO:0007669"/>
    <property type="project" value="TreeGrafter"/>
</dbReference>
<dbReference type="InParanoid" id="A0A0C3NNG8"/>
<feature type="transmembrane region" description="Helical" evidence="6">
    <location>
        <begin position="84"/>
        <end position="103"/>
    </location>
</feature>
<evidence type="ECO:0000256" key="5">
    <source>
        <dbReference type="ARBA" id="ARBA00023136"/>
    </source>
</evidence>
<keyword evidence="5 6" id="KW-0472">Membrane</keyword>
<keyword evidence="4 6" id="KW-1133">Transmembrane helix</keyword>
<dbReference type="FunCoup" id="A0A0C3NNG8">
    <property type="interactions" value="169"/>
</dbReference>
<dbReference type="InterPro" id="IPR051645">
    <property type="entry name" value="PER33/POM33_regulator"/>
</dbReference>
<organism evidence="7 8">
    <name type="scientific">Pisolithus tinctorius Marx 270</name>
    <dbReference type="NCBI Taxonomy" id="870435"/>
    <lineage>
        <taxon>Eukaryota</taxon>
        <taxon>Fungi</taxon>
        <taxon>Dikarya</taxon>
        <taxon>Basidiomycota</taxon>
        <taxon>Agaricomycotina</taxon>
        <taxon>Agaricomycetes</taxon>
        <taxon>Agaricomycetidae</taxon>
        <taxon>Boletales</taxon>
        <taxon>Sclerodermatineae</taxon>
        <taxon>Pisolithaceae</taxon>
        <taxon>Pisolithus</taxon>
    </lineage>
</organism>
<evidence type="ECO:0000256" key="3">
    <source>
        <dbReference type="ARBA" id="ARBA00022692"/>
    </source>
</evidence>
<dbReference type="Proteomes" id="UP000054217">
    <property type="component" value="Unassembled WGS sequence"/>
</dbReference>
<accession>A0A0C3NNG8</accession>
<keyword evidence="8" id="KW-1185">Reference proteome</keyword>
<evidence type="ECO:0000313" key="7">
    <source>
        <dbReference type="EMBL" id="KIO02410.1"/>
    </source>
</evidence>
<dbReference type="EMBL" id="KN831982">
    <property type="protein sequence ID" value="KIO02410.1"/>
    <property type="molecule type" value="Genomic_DNA"/>
</dbReference>
<feature type="transmembrane region" description="Helical" evidence="6">
    <location>
        <begin position="7"/>
        <end position="30"/>
    </location>
</feature>
<protein>
    <recommendedName>
        <fullName evidence="9">Endoplasmic reticulum protein</fullName>
    </recommendedName>
</protein>
<dbReference type="STRING" id="870435.A0A0C3NNG8"/>
<keyword evidence="3 6" id="KW-0812">Transmembrane</keyword>
<dbReference type="GO" id="GO:0016020">
    <property type="term" value="C:membrane"/>
    <property type="evidence" value="ECO:0007669"/>
    <property type="project" value="UniProtKB-SubCell"/>
</dbReference>
<dbReference type="GO" id="GO:0005783">
    <property type="term" value="C:endoplasmic reticulum"/>
    <property type="evidence" value="ECO:0007669"/>
    <property type="project" value="TreeGrafter"/>
</dbReference>
<dbReference type="OrthoDB" id="5581259at2759"/>
<sequence>MATTQHYVWAGGHFLLLVSALRYLVAYVTFKTVSPWWYRASFLGALVSYAISPQPTGTYIKKALMDENVQYFLLASFWWSSKPVPLALIPFFIFSLFHVLTFTRTTLMPRFLPPGPPATAGGAPQPHPLAKRLQLWVKVNYDKAMRVVAYAELAILVRVVFGVIFFKNSFIAPLVFLHFLRQRYYQSAFTRDAIAVTDGRVTELVRRSGNPVVAEVWDKARELFARWAAGPIQAAGATRRD</sequence>
<dbReference type="HOGENOM" id="CLU_065417_0_0_1"/>
<proteinExistence type="inferred from homology"/>